<name>A0ABW3MJ86_9PSEU</name>
<protein>
    <submittedName>
        <fullName evidence="2">CbtA family protein</fullName>
    </submittedName>
</protein>
<accession>A0ABW3MJ86</accession>
<feature type="transmembrane region" description="Helical" evidence="1">
    <location>
        <begin position="32"/>
        <end position="55"/>
    </location>
</feature>
<feature type="non-terminal residue" evidence="2">
    <location>
        <position position="1"/>
    </location>
</feature>
<reference evidence="3" key="1">
    <citation type="journal article" date="2019" name="Int. J. Syst. Evol. Microbiol.">
        <title>The Global Catalogue of Microorganisms (GCM) 10K type strain sequencing project: providing services to taxonomists for standard genome sequencing and annotation.</title>
        <authorList>
            <consortium name="The Broad Institute Genomics Platform"/>
            <consortium name="The Broad Institute Genome Sequencing Center for Infectious Disease"/>
            <person name="Wu L."/>
            <person name="Ma J."/>
        </authorList>
    </citation>
    <scope>NUCLEOTIDE SEQUENCE [LARGE SCALE GENOMIC DNA]</scope>
    <source>
        <strain evidence="3">JCM 31486</strain>
    </source>
</reference>
<gene>
    <name evidence="2" type="ORF">ACFQ1S_36505</name>
</gene>
<keyword evidence="1" id="KW-0472">Membrane</keyword>
<comment type="caution">
    <text evidence="2">The sequence shown here is derived from an EMBL/GenBank/DDBJ whole genome shotgun (WGS) entry which is preliminary data.</text>
</comment>
<proteinExistence type="predicted"/>
<dbReference type="InterPro" id="IPR012666">
    <property type="entry name" value="CbtA_put"/>
</dbReference>
<keyword evidence="3" id="KW-1185">Reference proteome</keyword>
<keyword evidence="1" id="KW-0812">Transmembrane</keyword>
<dbReference type="Proteomes" id="UP001597045">
    <property type="component" value="Unassembled WGS sequence"/>
</dbReference>
<sequence length="75" mass="7967">LLGVLGYVVAVSVAAAVLPVVNEIPDHFPADVLWSFRVAALGTQLVLWAGIGILFGTLTERHARRVVEQSSTVTV</sequence>
<dbReference type="EMBL" id="JBHTIS010002989">
    <property type="protein sequence ID" value="MFD1050640.1"/>
    <property type="molecule type" value="Genomic_DNA"/>
</dbReference>
<evidence type="ECO:0000313" key="3">
    <source>
        <dbReference type="Proteomes" id="UP001597045"/>
    </source>
</evidence>
<evidence type="ECO:0000256" key="1">
    <source>
        <dbReference type="SAM" id="Phobius"/>
    </source>
</evidence>
<dbReference type="Pfam" id="PF09490">
    <property type="entry name" value="CbtA"/>
    <property type="match status" value="1"/>
</dbReference>
<organism evidence="2 3">
    <name type="scientific">Kibdelosporangium lantanae</name>
    <dbReference type="NCBI Taxonomy" id="1497396"/>
    <lineage>
        <taxon>Bacteria</taxon>
        <taxon>Bacillati</taxon>
        <taxon>Actinomycetota</taxon>
        <taxon>Actinomycetes</taxon>
        <taxon>Pseudonocardiales</taxon>
        <taxon>Pseudonocardiaceae</taxon>
        <taxon>Kibdelosporangium</taxon>
    </lineage>
</organism>
<keyword evidence="1" id="KW-1133">Transmembrane helix</keyword>
<evidence type="ECO:0000313" key="2">
    <source>
        <dbReference type="EMBL" id="MFD1050640.1"/>
    </source>
</evidence>